<dbReference type="AlphaFoldDB" id="A0AA41X5E4"/>
<feature type="domain" description="General secretion pathway GspH" evidence="13">
    <location>
        <begin position="47"/>
        <end position="155"/>
    </location>
</feature>
<dbReference type="RefSeq" id="WP_254100733.1">
    <property type="nucleotide sequence ID" value="NZ_JANATA010000013.1"/>
</dbReference>
<dbReference type="InterPro" id="IPR045584">
    <property type="entry name" value="Pilin-like"/>
</dbReference>
<keyword evidence="15" id="KW-1185">Reference proteome</keyword>
<keyword evidence="7 12" id="KW-1133">Transmembrane helix</keyword>
<dbReference type="EMBL" id="JANATA010000013">
    <property type="protein sequence ID" value="MCP3428939.1"/>
    <property type="molecule type" value="Genomic_DNA"/>
</dbReference>
<keyword evidence="3" id="KW-1003">Cell membrane</keyword>
<keyword evidence="8 12" id="KW-0472">Membrane</keyword>
<dbReference type="Proteomes" id="UP001165413">
    <property type="component" value="Unassembled WGS sequence"/>
</dbReference>
<evidence type="ECO:0000256" key="6">
    <source>
        <dbReference type="ARBA" id="ARBA00022692"/>
    </source>
</evidence>
<evidence type="ECO:0000256" key="8">
    <source>
        <dbReference type="ARBA" id="ARBA00023136"/>
    </source>
</evidence>
<gene>
    <name evidence="14" type="ORF">NLF92_08270</name>
</gene>
<evidence type="ECO:0000256" key="1">
    <source>
        <dbReference type="ARBA" id="ARBA00004377"/>
    </source>
</evidence>
<keyword evidence="6 12" id="KW-0812">Transmembrane</keyword>
<feature type="compositionally biased region" description="Polar residues" evidence="11">
    <location>
        <begin position="170"/>
        <end position="180"/>
    </location>
</feature>
<dbReference type="GO" id="GO:0005886">
    <property type="term" value="C:plasma membrane"/>
    <property type="evidence" value="ECO:0007669"/>
    <property type="project" value="UniProtKB-SubCell"/>
</dbReference>
<evidence type="ECO:0000256" key="11">
    <source>
        <dbReference type="SAM" id="MobiDB-lite"/>
    </source>
</evidence>
<evidence type="ECO:0000259" key="13">
    <source>
        <dbReference type="Pfam" id="PF12019"/>
    </source>
</evidence>
<dbReference type="GO" id="GO:0015628">
    <property type="term" value="P:protein secretion by the type II secretion system"/>
    <property type="evidence" value="ECO:0007669"/>
    <property type="project" value="InterPro"/>
</dbReference>
<name>A0AA41X5E4_9ALTE</name>
<comment type="subcellular location">
    <subcellularLocation>
        <location evidence="1">Cell inner membrane</location>
        <topology evidence="1">Single-pass membrane protein</topology>
    </subcellularLocation>
</comment>
<sequence>MKQQYGLTLLEMMIALSILAITFTFVGPSANQLYQKNLIIGELNHTSSVIQFARHHAINTKNTTIICPTSDFVSCGTDWNSHKMVFVDDNANNILDGDEIILTTLTQTTDVLISGPSSPVQFNFNGASASPATIKICAQDANDTSARGLFISLQGRATVSKDSDNDGIHETNSGTALSCS</sequence>
<keyword evidence="4" id="KW-0488">Methylation</keyword>
<proteinExistence type="inferred from homology"/>
<organism evidence="14 15">
    <name type="scientific">Opacimonas viscosa</name>
    <dbReference type="NCBI Taxonomy" id="2961944"/>
    <lineage>
        <taxon>Bacteria</taxon>
        <taxon>Pseudomonadati</taxon>
        <taxon>Pseudomonadota</taxon>
        <taxon>Gammaproteobacteria</taxon>
        <taxon>Alteromonadales</taxon>
        <taxon>Alteromonadaceae</taxon>
        <taxon>Opacimonas</taxon>
    </lineage>
</organism>
<evidence type="ECO:0000256" key="7">
    <source>
        <dbReference type="ARBA" id="ARBA00022989"/>
    </source>
</evidence>
<dbReference type="GO" id="GO:0015627">
    <property type="term" value="C:type II protein secretion system complex"/>
    <property type="evidence" value="ECO:0007669"/>
    <property type="project" value="InterPro"/>
</dbReference>
<feature type="compositionally biased region" description="Basic and acidic residues" evidence="11">
    <location>
        <begin position="160"/>
        <end position="169"/>
    </location>
</feature>
<evidence type="ECO:0000256" key="3">
    <source>
        <dbReference type="ARBA" id="ARBA00022475"/>
    </source>
</evidence>
<dbReference type="Pfam" id="PF12019">
    <property type="entry name" value="GspH"/>
    <property type="match status" value="1"/>
</dbReference>
<dbReference type="InterPro" id="IPR012902">
    <property type="entry name" value="N_methyl_site"/>
</dbReference>
<comment type="caution">
    <text evidence="14">The sequence shown here is derived from an EMBL/GenBank/DDBJ whole genome shotgun (WGS) entry which is preliminary data.</text>
</comment>
<evidence type="ECO:0000313" key="15">
    <source>
        <dbReference type="Proteomes" id="UP001165413"/>
    </source>
</evidence>
<feature type="transmembrane region" description="Helical" evidence="12">
    <location>
        <begin position="7"/>
        <end position="27"/>
    </location>
</feature>
<feature type="region of interest" description="Disordered" evidence="11">
    <location>
        <begin position="160"/>
        <end position="180"/>
    </location>
</feature>
<dbReference type="Gene3D" id="3.55.40.10">
    <property type="entry name" value="minor pseudopilin epsh domain"/>
    <property type="match status" value="1"/>
</dbReference>
<evidence type="ECO:0000256" key="10">
    <source>
        <dbReference type="ARBA" id="ARBA00030775"/>
    </source>
</evidence>
<accession>A0AA41X5E4</accession>
<dbReference type="NCBIfam" id="TIGR02532">
    <property type="entry name" value="IV_pilin_GFxxxE"/>
    <property type="match status" value="1"/>
</dbReference>
<protein>
    <recommendedName>
        <fullName evidence="2">Type II secretion system protein H</fullName>
    </recommendedName>
    <alternativeName>
        <fullName evidence="10">General secretion pathway protein H</fullName>
    </alternativeName>
</protein>
<evidence type="ECO:0000256" key="5">
    <source>
        <dbReference type="ARBA" id="ARBA00022519"/>
    </source>
</evidence>
<comment type="similarity">
    <text evidence="9">Belongs to the GSP H family.</text>
</comment>
<keyword evidence="5" id="KW-0997">Cell inner membrane</keyword>
<dbReference type="InterPro" id="IPR022346">
    <property type="entry name" value="T2SS_GspH"/>
</dbReference>
<reference evidence="14" key="1">
    <citation type="submission" date="2022-07" db="EMBL/GenBank/DDBJ databases">
        <title>Characterization of the Novel Bacterium Alteromonas immobilis LMIT006 and Alteromonas gregis LMIT007.</title>
        <authorList>
            <person name="Lin X."/>
        </authorList>
    </citation>
    <scope>NUCLEOTIDE SEQUENCE</scope>
    <source>
        <strain evidence="14">LMIT007</strain>
    </source>
</reference>
<evidence type="ECO:0000313" key="14">
    <source>
        <dbReference type="EMBL" id="MCP3428939.1"/>
    </source>
</evidence>
<evidence type="ECO:0000256" key="4">
    <source>
        <dbReference type="ARBA" id="ARBA00022481"/>
    </source>
</evidence>
<evidence type="ECO:0000256" key="9">
    <source>
        <dbReference type="ARBA" id="ARBA00025772"/>
    </source>
</evidence>
<evidence type="ECO:0000256" key="2">
    <source>
        <dbReference type="ARBA" id="ARBA00021549"/>
    </source>
</evidence>
<dbReference type="SUPFAM" id="SSF54523">
    <property type="entry name" value="Pili subunits"/>
    <property type="match status" value="1"/>
</dbReference>
<evidence type="ECO:0000256" key="12">
    <source>
        <dbReference type="SAM" id="Phobius"/>
    </source>
</evidence>
<dbReference type="Pfam" id="PF07963">
    <property type="entry name" value="N_methyl"/>
    <property type="match status" value="1"/>
</dbReference>